<dbReference type="RefSeq" id="WP_111446258.1">
    <property type="nucleotide sequence ID" value="NZ_QKZK01000020.1"/>
</dbReference>
<dbReference type="Proteomes" id="UP000249239">
    <property type="component" value="Unassembled WGS sequence"/>
</dbReference>
<keyword evidence="4 7" id="KW-0472">Membrane</keyword>
<evidence type="ECO:0000256" key="4">
    <source>
        <dbReference type="ARBA" id="ARBA00023136"/>
    </source>
</evidence>
<dbReference type="GO" id="GO:0071555">
    <property type="term" value="P:cell wall organization"/>
    <property type="evidence" value="ECO:0007669"/>
    <property type="project" value="UniProtKB-KW"/>
</dbReference>
<comment type="caution">
    <text evidence="8">The sequence shown here is derived from an EMBL/GenBank/DDBJ whole genome shotgun (WGS) entry which is preliminary data.</text>
</comment>
<keyword evidence="1 7" id="KW-1003">Cell membrane</keyword>
<keyword evidence="3 7" id="KW-1133">Transmembrane helix</keyword>
<proteinExistence type="inferred from homology"/>
<dbReference type="InterPro" id="IPR003770">
    <property type="entry name" value="MLTG-like"/>
</dbReference>
<dbReference type="AlphaFoldDB" id="A0A2W7N2U4"/>
<reference evidence="8 9" key="1">
    <citation type="submission" date="2018-06" db="EMBL/GenBank/DDBJ databases">
        <title>Genomic Encyclopedia of Archaeal and Bacterial Type Strains, Phase II (KMG-II): from individual species to whole genera.</title>
        <authorList>
            <person name="Goeker M."/>
        </authorList>
    </citation>
    <scope>NUCLEOTIDE SEQUENCE [LARGE SCALE GENOMIC DNA]</scope>
    <source>
        <strain evidence="8 9">DSM 6779</strain>
    </source>
</reference>
<protein>
    <recommendedName>
        <fullName evidence="7">Endolytic murein transglycosylase</fullName>
        <ecNumber evidence="7">4.2.2.29</ecNumber>
    </recommendedName>
    <alternativeName>
        <fullName evidence="7">Peptidoglycan lytic transglycosylase</fullName>
    </alternativeName>
    <alternativeName>
        <fullName evidence="7">Peptidoglycan polymerization terminase</fullName>
    </alternativeName>
</protein>
<dbReference type="EC" id="4.2.2.29" evidence="7"/>
<dbReference type="GO" id="GO:0005886">
    <property type="term" value="C:plasma membrane"/>
    <property type="evidence" value="ECO:0007669"/>
    <property type="project" value="UniProtKB-UniRule"/>
</dbReference>
<dbReference type="Gene3D" id="3.30.1490.480">
    <property type="entry name" value="Endolytic murein transglycosylase"/>
    <property type="match status" value="1"/>
</dbReference>
<comment type="function">
    <text evidence="7">Functions as a peptidoglycan terminase that cleaves nascent peptidoglycan strands endolytically to terminate their elongation.</text>
</comment>
<dbReference type="GO" id="GO:0009252">
    <property type="term" value="P:peptidoglycan biosynthetic process"/>
    <property type="evidence" value="ECO:0007669"/>
    <property type="project" value="UniProtKB-UniRule"/>
</dbReference>
<accession>A0A2W7N2U4</accession>
<gene>
    <name evidence="7" type="primary">mltG</name>
    <name evidence="8" type="ORF">LX69_02403</name>
</gene>
<dbReference type="PANTHER" id="PTHR30518">
    <property type="entry name" value="ENDOLYTIC MUREIN TRANSGLYCOSYLASE"/>
    <property type="match status" value="1"/>
</dbReference>
<organism evidence="8 9">
    <name type="scientific">Breznakibacter xylanolyticus</name>
    <dbReference type="NCBI Taxonomy" id="990"/>
    <lineage>
        <taxon>Bacteria</taxon>
        <taxon>Pseudomonadati</taxon>
        <taxon>Bacteroidota</taxon>
        <taxon>Bacteroidia</taxon>
        <taxon>Marinilabiliales</taxon>
        <taxon>Marinilabiliaceae</taxon>
        <taxon>Breznakibacter</taxon>
    </lineage>
</organism>
<keyword evidence="2 7" id="KW-0812">Transmembrane</keyword>
<comment type="similarity">
    <text evidence="7">Belongs to the transglycosylase MltG family.</text>
</comment>
<keyword evidence="5 7" id="KW-0456">Lyase</keyword>
<feature type="site" description="Important for catalytic activity" evidence="7">
    <location>
        <position position="232"/>
    </location>
</feature>
<dbReference type="CDD" id="cd08010">
    <property type="entry name" value="MltG_like"/>
    <property type="match status" value="1"/>
</dbReference>
<evidence type="ECO:0000256" key="3">
    <source>
        <dbReference type="ARBA" id="ARBA00022989"/>
    </source>
</evidence>
<evidence type="ECO:0000256" key="5">
    <source>
        <dbReference type="ARBA" id="ARBA00023239"/>
    </source>
</evidence>
<dbReference type="Pfam" id="PF02618">
    <property type="entry name" value="YceG"/>
    <property type="match status" value="1"/>
</dbReference>
<comment type="catalytic activity">
    <reaction evidence="7">
        <text>a peptidoglycan chain = a peptidoglycan chain with N-acetyl-1,6-anhydromuramyl-[peptide] at the reducing end + a peptidoglycan chain with N-acetylglucosamine at the non-reducing end.</text>
        <dbReference type="EC" id="4.2.2.29"/>
    </reaction>
</comment>
<evidence type="ECO:0000256" key="7">
    <source>
        <dbReference type="HAMAP-Rule" id="MF_02065"/>
    </source>
</evidence>
<keyword evidence="6 7" id="KW-0961">Cell wall biogenesis/degradation</keyword>
<dbReference type="NCBIfam" id="TIGR00247">
    <property type="entry name" value="endolytic transglycosylase MltG"/>
    <property type="match status" value="1"/>
</dbReference>
<dbReference type="Gene3D" id="3.30.160.60">
    <property type="entry name" value="Classic Zinc Finger"/>
    <property type="match status" value="1"/>
</dbReference>
<evidence type="ECO:0000313" key="9">
    <source>
        <dbReference type="Proteomes" id="UP000249239"/>
    </source>
</evidence>
<dbReference type="OrthoDB" id="9814591at2"/>
<dbReference type="EMBL" id="QKZK01000020">
    <property type="protein sequence ID" value="PZX14390.1"/>
    <property type="molecule type" value="Genomic_DNA"/>
</dbReference>
<dbReference type="HAMAP" id="MF_02065">
    <property type="entry name" value="MltG"/>
    <property type="match status" value="1"/>
</dbReference>
<dbReference type="PANTHER" id="PTHR30518:SF2">
    <property type="entry name" value="ENDOLYTIC MUREIN TRANSGLYCOSYLASE"/>
    <property type="match status" value="1"/>
</dbReference>
<evidence type="ECO:0000256" key="1">
    <source>
        <dbReference type="ARBA" id="ARBA00022475"/>
    </source>
</evidence>
<evidence type="ECO:0000313" key="8">
    <source>
        <dbReference type="EMBL" id="PZX14390.1"/>
    </source>
</evidence>
<keyword evidence="9" id="KW-1185">Reference proteome</keyword>
<evidence type="ECO:0000256" key="6">
    <source>
        <dbReference type="ARBA" id="ARBA00023316"/>
    </source>
</evidence>
<evidence type="ECO:0000256" key="2">
    <source>
        <dbReference type="ARBA" id="ARBA00022692"/>
    </source>
</evidence>
<sequence>MALRRRSQSFRPSRKWMVIMALTGIVALTALGVGYRYYRWFFASNIITPGTEAHYIYIPNGAEFDEVMALLQREKILKSTPSFHKVAQLMKYPSLIKGGRYRVRTGMSNYELVSALRAGKQSPVKLTFTNIRTKADLAHVVSQKLMTDSAELVKLLHDNDYLKQYDATSQTALARFIPNSYELYWNTDAKGFVERMHKEYRRFWSEQRTQQAQRTQLTPDEISTLASIVDEETQKNDEKPIVAGLYLNRLKKRMLLQADPTVKFALGDFTIKRILHKDLEIDSPYNTYKYVGLPPGPIRIPSITAIDAVLNAQQHDYLYMCAREDFSGYHNFAKSLAQHNVNAAKYRKALKERNIWR</sequence>
<name>A0A2W7N2U4_9BACT</name>
<dbReference type="GO" id="GO:0008932">
    <property type="term" value="F:lytic endotransglycosylase activity"/>
    <property type="evidence" value="ECO:0007669"/>
    <property type="project" value="UniProtKB-UniRule"/>
</dbReference>